<evidence type="ECO:0000313" key="10">
    <source>
        <dbReference type="Proteomes" id="UP000308181"/>
    </source>
</evidence>
<accession>A0A4U1BTX2</accession>
<dbReference type="InterPro" id="IPR004358">
    <property type="entry name" value="Sig_transdc_His_kin-like_C"/>
</dbReference>
<dbReference type="SMART" id="SM00091">
    <property type="entry name" value="PAS"/>
    <property type="match status" value="1"/>
</dbReference>
<gene>
    <name evidence="9" type="ORF">FA046_15450</name>
</gene>
<dbReference type="Proteomes" id="UP000308181">
    <property type="component" value="Unassembled WGS sequence"/>
</dbReference>
<keyword evidence="4" id="KW-0808">Transferase</keyword>
<dbReference type="PROSITE" id="PS50109">
    <property type="entry name" value="HIS_KIN"/>
    <property type="match status" value="1"/>
</dbReference>
<evidence type="ECO:0000256" key="1">
    <source>
        <dbReference type="ARBA" id="ARBA00000085"/>
    </source>
</evidence>
<dbReference type="Pfam" id="PF00512">
    <property type="entry name" value="HisKA"/>
    <property type="match status" value="1"/>
</dbReference>
<organism evidence="9 10">
    <name type="scientific">Pedobacter cryophilus</name>
    <dbReference type="NCBI Taxonomy" id="2571271"/>
    <lineage>
        <taxon>Bacteria</taxon>
        <taxon>Pseudomonadati</taxon>
        <taxon>Bacteroidota</taxon>
        <taxon>Sphingobacteriia</taxon>
        <taxon>Sphingobacteriales</taxon>
        <taxon>Sphingobacteriaceae</taxon>
        <taxon>Pedobacter</taxon>
    </lineage>
</organism>
<evidence type="ECO:0000256" key="4">
    <source>
        <dbReference type="ARBA" id="ARBA00022679"/>
    </source>
</evidence>
<dbReference type="EMBL" id="SWBP01000006">
    <property type="protein sequence ID" value="TKB96059.1"/>
    <property type="molecule type" value="Genomic_DNA"/>
</dbReference>
<dbReference type="OrthoDB" id="9813151at2"/>
<dbReference type="PANTHER" id="PTHR43711:SF26">
    <property type="entry name" value="SENSOR HISTIDINE KINASE RCSC"/>
    <property type="match status" value="1"/>
</dbReference>
<keyword evidence="5 9" id="KW-0418">Kinase</keyword>
<comment type="caution">
    <text evidence="9">The sequence shown here is derived from an EMBL/GenBank/DDBJ whole genome shotgun (WGS) entry which is preliminary data.</text>
</comment>
<proteinExistence type="predicted"/>
<dbReference type="CDD" id="cd00082">
    <property type="entry name" value="HisKA"/>
    <property type="match status" value="1"/>
</dbReference>
<dbReference type="NCBIfam" id="TIGR00229">
    <property type="entry name" value="sensory_box"/>
    <property type="match status" value="1"/>
</dbReference>
<dbReference type="Pfam" id="PF02518">
    <property type="entry name" value="HATPase_c"/>
    <property type="match status" value="1"/>
</dbReference>
<dbReference type="SUPFAM" id="SSF47384">
    <property type="entry name" value="Homodimeric domain of signal transducing histidine kinase"/>
    <property type="match status" value="1"/>
</dbReference>
<feature type="coiled-coil region" evidence="7">
    <location>
        <begin position="25"/>
        <end position="70"/>
    </location>
</feature>
<keyword evidence="10" id="KW-1185">Reference proteome</keyword>
<sequence>MEQTDKKYLSGLRKKAENKVKLKNKVSDENQISELEHELNVHEIELSMQNEELLKTQSKLKNALKEFEELFELSPVGYFILDKDGIIKNVNKRGCEKLANVKSEIVGEYFSNFISGEANQDDFYRHRNLVMKTESLQKVGCEIKKGDKNTFSAQITSTVIKDENLKFKHLLSMVSDISEIKKHEHQVELALAKAEELNEMKSKFITMASHEFRTPLTIMLSSISIIEQFKELLPQENRIEKHLNRIKSSINDLTIILDEFLSLEKIETGIIEIKKENFNLPESCEDFLDGFRLLIKKNQTINYIHIGNKVINHDFKIIQFILLNLLSNASKYSIEGTEIDMFTEVSKNKVLIKVKDNGIGISKSEQKNLFTRFFRAQNALHIPGTGLGLIIVKRYLDLIGGTIEINSNINKGTTVTIQFPINNNTL</sequence>
<dbReference type="SUPFAM" id="SSF55874">
    <property type="entry name" value="ATPase domain of HSP90 chaperone/DNA topoisomerase II/histidine kinase"/>
    <property type="match status" value="1"/>
</dbReference>
<dbReference type="SUPFAM" id="SSF55785">
    <property type="entry name" value="PYP-like sensor domain (PAS domain)"/>
    <property type="match status" value="1"/>
</dbReference>
<reference evidence="9 10" key="1">
    <citation type="submission" date="2019-04" db="EMBL/GenBank/DDBJ databases">
        <title>Pedobacter sp. AR-3-17 sp. nov., isolated from Arctic soil.</title>
        <authorList>
            <person name="Dahal R.H."/>
            <person name="Kim D.-U."/>
        </authorList>
    </citation>
    <scope>NUCLEOTIDE SEQUENCE [LARGE SCALE GENOMIC DNA]</scope>
    <source>
        <strain evidence="9 10">AR-3-17</strain>
    </source>
</reference>
<evidence type="ECO:0000259" key="8">
    <source>
        <dbReference type="PROSITE" id="PS50109"/>
    </source>
</evidence>
<dbReference type="AlphaFoldDB" id="A0A4U1BTX2"/>
<dbReference type="GO" id="GO:0000155">
    <property type="term" value="F:phosphorelay sensor kinase activity"/>
    <property type="evidence" value="ECO:0007669"/>
    <property type="project" value="InterPro"/>
</dbReference>
<dbReference type="EC" id="2.7.13.3" evidence="2"/>
<dbReference type="InterPro" id="IPR036097">
    <property type="entry name" value="HisK_dim/P_sf"/>
</dbReference>
<dbReference type="PRINTS" id="PR00344">
    <property type="entry name" value="BCTRLSENSOR"/>
</dbReference>
<evidence type="ECO:0000256" key="5">
    <source>
        <dbReference type="ARBA" id="ARBA00022777"/>
    </source>
</evidence>
<protein>
    <recommendedName>
        <fullName evidence="2">histidine kinase</fullName>
        <ecNumber evidence="2">2.7.13.3</ecNumber>
    </recommendedName>
</protein>
<dbReference type="InterPro" id="IPR005467">
    <property type="entry name" value="His_kinase_dom"/>
</dbReference>
<evidence type="ECO:0000256" key="2">
    <source>
        <dbReference type="ARBA" id="ARBA00012438"/>
    </source>
</evidence>
<dbReference type="InterPro" id="IPR036890">
    <property type="entry name" value="HATPase_C_sf"/>
</dbReference>
<evidence type="ECO:0000256" key="6">
    <source>
        <dbReference type="ARBA" id="ARBA00023012"/>
    </source>
</evidence>
<dbReference type="SMART" id="SM00387">
    <property type="entry name" value="HATPase_c"/>
    <property type="match status" value="1"/>
</dbReference>
<dbReference type="InterPro" id="IPR003661">
    <property type="entry name" value="HisK_dim/P_dom"/>
</dbReference>
<dbReference type="InterPro" id="IPR050736">
    <property type="entry name" value="Sensor_HK_Regulatory"/>
</dbReference>
<evidence type="ECO:0000256" key="7">
    <source>
        <dbReference type="SAM" id="Coils"/>
    </source>
</evidence>
<keyword evidence="6" id="KW-0902">Two-component regulatory system</keyword>
<comment type="catalytic activity">
    <reaction evidence="1">
        <text>ATP + protein L-histidine = ADP + protein N-phospho-L-histidine.</text>
        <dbReference type="EC" id="2.7.13.3"/>
    </reaction>
</comment>
<dbReference type="Pfam" id="PF13426">
    <property type="entry name" value="PAS_9"/>
    <property type="match status" value="1"/>
</dbReference>
<dbReference type="InterPro" id="IPR000014">
    <property type="entry name" value="PAS"/>
</dbReference>
<dbReference type="InterPro" id="IPR003594">
    <property type="entry name" value="HATPase_dom"/>
</dbReference>
<dbReference type="Gene3D" id="3.30.565.10">
    <property type="entry name" value="Histidine kinase-like ATPase, C-terminal domain"/>
    <property type="match status" value="1"/>
</dbReference>
<feature type="domain" description="Histidine kinase" evidence="8">
    <location>
        <begin position="207"/>
        <end position="423"/>
    </location>
</feature>
<keyword evidence="7" id="KW-0175">Coiled coil</keyword>
<dbReference type="PANTHER" id="PTHR43711">
    <property type="entry name" value="TWO-COMPONENT HISTIDINE KINASE"/>
    <property type="match status" value="1"/>
</dbReference>
<dbReference type="InterPro" id="IPR035965">
    <property type="entry name" value="PAS-like_dom_sf"/>
</dbReference>
<name>A0A4U1BTX2_9SPHI</name>
<evidence type="ECO:0000256" key="3">
    <source>
        <dbReference type="ARBA" id="ARBA00022553"/>
    </source>
</evidence>
<dbReference type="CDD" id="cd00075">
    <property type="entry name" value="HATPase"/>
    <property type="match status" value="1"/>
</dbReference>
<dbReference type="CDD" id="cd00130">
    <property type="entry name" value="PAS"/>
    <property type="match status" value="1"/>
</dbReference>
<keyword evidence="3" id="KW-0597">Phosphoprotein</keyword>
<dbReference type="RefSeq" id="WP_136827434.1">
    <property type="nucleotide sequence ID" value="NZ_SWBP01000006.1"/>
</dbReference>
<dbReference type="Gene3D" id="3.30.450.20">
    <property type="entry name" value="PAS domain"/>
    <property type="match status" value="1"/>
</dbReference>
<dbReference type="Gene3D" id="1.10.287.130">
    <property type="match status" value="1"/>
</dbReference>
<dbReference type="SMART" id="SM00388">
    <property type="entry name" value="HisKA"/>
    <property type="match status" value="1"/>
</dbReference>
<evidence type="ECO:0000313" key="9">
    <source>
        <dbReference type="EMBL" id="TKB96059.1"/>
    </source>
</evidence>